<keyword evidence="4" id="KW-1185">Reference proteome</keyword>
<dbReference type="Proteomes" id="UP000279972">
    <property type="component" value="Chromosome"/>
</dbReference>
<proteinExistence type="predicted"/>
<dbReference type="Proteomes" id="UP000236262">
    <property type="component" value="Unassembled WGS sequence"/>
</dbReference>
<dbReference type="SUPFAM" id="SSF110849">
    <property type="entry name" value="ParB/Sulfiredoxin"/>
    <property type="match status" value="1"/>
</dbReference>
<dbReference type="EMBL" id="CP033924">
    <property type="protein sequence ID" value="AZA80837.1"/>
    <property type="molecule type" value="Genomic_DNA"/>
</dbReference>
<dbReference type="OrthoDB" id="5944985at2"/>
<protein>
    <submittedName>
        <fullName evidence="2">Uncharacterized protein</fullName>
    </submittedName>
</protein>
<dbReference type="EMBL" id="PPEH01000004">
    <property type="protein sequence ID" value="PNW13441.1"/>
    <property type="molecule type" value="Genomic_DNA"/>
</dbReference>
<name>A0A3G6RRF3_CHRLC</name>
<evidence type="ECO:0000313" key="1">
    <source>
        <dbReference type="EMBL" id="AZA80837.1"/>
    </source>
</evidence>
<dbReference type="KEGG" id="clac:EG342_02445"/>
<reference evidence="1 4" key="2">
    <citation type="submission" date="2018-11" db="EMBL/GenBank/DDBJ databases">
        <title>Proposal to divide the Flavobacteriaceae and reorganize its genera based on Amino Acid Identity values calculated from whole genome sequences.</title>
        <authorList>
            <person name="Nicholson A.C."/>
            <person name="Gulvik C.A."/>
            <person name="Whitney A.M."/>
            <person name="Humrighouse B.W."/>
            <person name="Bell M."/>
            <person name="Holmes B."/>
            <person name="Steigerwalt A.G."/>
            <person name="Villarma A."/>
            <person name="Sheth M."/>
            <person name="Batra D."/>
            <person name="Pryor J."/>
            <person name="Bernardet J.-F."/>
            <person name="Hugo C."/>
            <person name="Kampfer P."/>
            <person name="Newman J."/>
            <person name="McQuiston J.R."/>
        </authorList>
    </citation>
    <scope>NUCLEOTIDE SEQUENCE [LARGE SCALE GENOMIC DNA]</scope>
    <source>
        <strain evidence="1 4">KC_1864</strain>
    </source>
</reference>
<accession>A0A3G6RRF3</accession>
<organism evidence="2 3">
    <name type="scientific">Chryseobacterium lactis</name>
    <dbReference type="NCBI Taxonomy" id="1241981"/>
    <lineage>
        <taxon>Bacteria</taxon>
        <taxon>Pseudomonadati</taxon>
        <taxon>Bacteroidota</taxon>
        <taxon>Flavobacteriia</taxon>
        <taxon>Flavobacteriales</taxon>
        <taxon>Weeksellaceae</taxon>
        <taxon>Chryseobacterium group</taxon>
        <taxon>Chryseobacterium</taxon>
    </lineage>
</organism>
<evidence type="ECO:0000313" key="2">
    <source>
        <dbReference type="EMBL" id="PNW13441.1"/>
    </source>
</evidence>
<gene>
    <name evidence="2" type="ORF">C1637_11495</name>
    <name evidence="1" type="ORF">EG342_02445</name>
</gene>
<dbReference type="InterPro" id="IPR036086">
    <property type="entry name" value="ParB/Sulfiredoxin_sf"/>
</dbReference>
<evidence type="ECO:0000313" key="3">
    <source>
        <dbReference type="Proteomes" id="UP000236262"/>
    </source>
</evidence>
<reference evidence="2 3" key="1">
    <citation type="submission" date="2018-01" db="EMBL/GenBank/DDBJ databases">
        <title>Draft genome sequences of Chryseobacterium lactis NCTC11390, Chryseobacterium oncorhynchi 701B-08, and Chryseobacterium viscerum 687B-08.</title>
        <authorList>
            <person name="Jeong J.-J."/>
            <person name="Lee Y.J."/>
            <person name="Park B."/>
            <person name="Choi I.-G."/>
            <person name="Kim K.D."/>
        </authorList>
    </citation>
    <scope>NUCLEOTIDE SEQUENCE [LARGE SCALE GENOMIC DNA]</scope>
    <source>
        <strain evidence="2 3">NCTC11390</strain>
    </source>
</reference>
<sequence>MFNQSTVEYCVCISCAKFKITIIMSNTIQLLGQSYNVQYHYNDLTTISELQSYLTITDLNRYSQLKEDIEKNGINDPILFYTTANGIKLVIDGHVRLKACIELKITDIPTKEIREDFKCLEDIQFWMFKNQCQRRNLTPIERLQLACLYEETIEKRAKENLVKAGKGETIDDKIDTILEIAKLADVSKATVARYRKVIKNGSDKIRAKMIKGDVSITSAYMQTQNSRKKKSLNPDVKTDIQEDVQQEPELENLQTEISVEKYANDINTGRHLLVNNEIEYFIVAKDETKVKDFISQQPGAKYKLFILEI</sequence>
<dbReference type="AlphaFoldDB" id="A0A3G6RRF3"/>
<dbReference type="Gene3D" id="3.90.1530.10">
    <property type="entry name" value="Conserved hypothetical protein from pyrococcus furiosus pfu- 392566-001, ParB domain"/>
    <property type="match status" value="1"/>
</dbReference>
<evidence type="ECO:0000313" key="4">
    <source>
        <dbReference type="Proteomes" id="UP000279972"/>
    </source>
</evidence>